<dbReference type="Pfam" id="PF01841">
    <property type="entry name" value="Transglut_core"/>
    <property type="match status" value="1"/>
</dbReference>
<dbReference type="OrthoDB" id="9764953at2"/>
<protein>
    <submittedName>
        <fullName evidence="3">Transglutaminase-like</fullName>
    </submittedName>
</protein>
<name>A0A1H6KSI6_9BACT</name>
<feature type="signal peptide" evidence="1">
    <location>
        <begin position="1"/>
        <end position="30"/>
    </location>
</feature>
<proteinExistence type="predicted"/>
<gene>
    <name evidence="3" type="ORF">PYTT_0401</name>
</gene>
<dbReference type="STRING" id="1679444.PYTT_0401"/>
<dbReference type="KEGG" id="agl:PYTT_0401"/>
<evidence type="ECO:0000256" key="1">
    <source>
        <dbReference type="SAM" id="SignalP"/>
    </source>
</evidence>
<reference evidence="4" key="1">
    <citation type="submission" date="2016-09" db="EMBL/GenBank/DDBJ databases">
        <authorList>
            <person name="Koehorst J."/>
        </authorList>
    </citation>
    <scope>NUCLEOTIDE SEQUENCE [LARGE SCALE GENOMIC DNA]</scope>
</reference>
<dbReference type="RefSeq" id="WP_083076532.1">
    <property type="nucleotide sequence ID" value="NZ_LIGX01000014.1"/>
</dbReference>
<feature type="domain" description="Transglutaminase-like" evidence="2">
    <location>
        <begin position="153"/>
        <end position="212"/>
    </location>
</feature>
<dbReference type="AlphaFoldDB" id="A0A1H6KSI6"/>
<dbReference type="Proteomes" id="UP000176204">
    <property type="component" value="Chromosome I"/>
</dbReference>
<evidence type="ECO:0000313" key="4">
    <source>
        <dbReference type="Proteomes" id="UP000176204"/>
    </source>
</evidence>
<dbReference type="SMART" id="SM00460">
    <property type="entry name" value="TGc"/>
    <property type="match status" value="1"/>
</dbReference>
<keyword evidence="4" id="KW-1185">Reference proteome</keyword>
<sequence length="396" mass="45128">MLLCRSNAMHPLSLCILIPALGVPSLSAQAVSPSLENEAVDFVWNNRPAMDRDSVTRDFVRKDVQAALQARGFYPWGKTAPWEIYRNNVLPYAFTDETRSDWRTALEAKYRPIVAECKTAREAVLRIAANMTRDTGVFYSAERRKPNMSPSEALQEQKVSCTGQSTLLAAALRSVGIPSRLVGITLWSHIMGNHTWTEAWFDGQWHMIEFNEKEFNTPWVMENIGMLDTSSFEHKLIATSWEKKDTLFFPMIWKARYAPALGGLHFPEGSRFVPGVDVSERYVKLARDWYEKAGLSKEQQRLFIDSRIAPSPMAKRAPLYVILTRENGEILEEGYTPDNEADMRAFLRFSLPRIGKYKLIVKEKKDADPIATLDVQPTDTAVQLIYISPEMLRQQS</sequence>
<dbReference type="InterPro" id="IPR038765">
    <property type="entry name" value="Papain-like_cys_pep_sf"/>
</dbReference>
<dbReference type="Gene3D" id="3.10.620.30">
    <property type="match status" value="1"/>
</dbReference>
<dbReference type="EMBL" id="LT629973">
    <property type="protein sequence ID" value="SEH74543.1"/>
    <property type="molecule type" value="Genomic_DNA"/>
</dbReference>
<accession>A0A1H6KSI6</accession>
<dbReference type="PANTHER" id="PTHR35532:SF5">
    <property type="entry name" value="CARBOHYDRATE-BINDING DOMAIN-CONTAINING PROTEIN"/>
    <property type="match status" value="1"/>
</dbReference>
<evidence type="ECO:0000313" key="3">
    <source>
        <dbReference type="EMBL" id="SEH74543.1"/>
    </source>
</evidence>
<dbReference type="InterPro" id="IPR002931">
    <property type="entry name" value="Transglutaminase-like"/>
</dbReference>
<feature type="chain" id="PRO_5009604469" evidence="1">
    <location>
        <begin position="31"/>
        <end position="396"/>
    </location>
</feature>
<organism evidence="3 4">
    <name type="scientific">Akkermansia glycaniphila</name>
    <dbReference type="NCBI Taxonomy" id="1679444"/>
    <lineage>
        <taxon>Bacteria</taxon>
        <taxon>Pseudomonadati</taxon>
        <taxon>Verrucomicrobiota</taxon>
        <taxon>Verrucomicrobiia</taxon>
        <taxon>Verrucomicrobiales</taxon>
        <taxon>Akkermansiaceae</taxon>
        <taxon>Akkermansia</taxon>
    </lineage>
</organism>
<keyword evidence="1" id="KW-0732">Signal</keyword>
<dbReference type="SUPFAM" id="SSF54001">
    <property type="entry name" value="Cysteine proteinases"/>
    <property type="match status" value="1"/>
</dbReference>
<evidence type="ECO:0000259" key="2">
    <source>
        <dbReference type="SMART" id="SM00460"/>
    </source>
</evidence>
<dbReference type="PANTHER" id="PTHR35532">
    <property type="entry name" value="SIMILAR TO POLYHYDROXYALKANOATE DEPOLYMERASE"/>
    <property type="match status" value="1"/>
</dbReference>